<gene>
    <name evidence="3" type="ORF">VVAX_00466</name>
</gene>
<proteinExistence type="predicted"/>
<organism evidence="3">
    <name type="scientific">Variovorax paradoxus</name>
    <dbReference type="NCBI Taxonomy" id="34073"/>
    <lineage>
        <taxon>Bacteria</taxon>
        <taxon>Pseudomonadati</taxon>
        <taxon>Pseudomonadota</taxon>
        <taxon>Betaproteobacteria</taxon>
        <taxon>Burkholderiales</taxon>
        <taxon>Comamonadaceae</taxon>
        <taxon>Variovorax</taxon>
    </lineage>
</organism>
<feature type="domain" description="Phytase-like" evidence="2">
    <location>
        <begin position="109"/>
        <end position="448"/>
    </location>
</feature>
<dbReference type="PANTHER" id="PTHR37957">
    <property type="entry name" value="BLR7070 PROTEIN"/>
    <property type="match status" value="1"/>
</dbReference>
<evidence type="ECO:0000256" key="1">
    <source>
        <dbReference type="SAM" id="SignalP"/>
    </source>
</evidence>
<feature type="signal peptide" evidence="1">
    <location>
        <begin position="1"/>
        <end position="43"/>
    </location>
</feature>
<name>A0A679IT25_VARPD</name>
<evidence type="ECO:0000313" key="3">
    <source>
        <dbReference type="EMBL" id="CAA2099893.1"/>
    </source>
</evidence>
<feature type="chain" id="PRO_5025659776" description="Phytase-like domain-containing protein" evidence="1">
    <location>
        <begin position="44"/>
        <end position="477"/>
    </location>
</feature>
<protein>
    <recommendedName>
        <fullName evidence="2">Phytase-like domain-containing protein</fullName>
    </recommendedName>
</protein>
<keyword evidence="1" id="KW-0732">Signal</keyword>
<dbReference type="InterPro" id="IPR027372">
    <property type="entry name" value="Phytase-like_dom"/>
</dbReference>
<dbReference type="Pfam" id="PF13449">
    <property type="entry name" value="Phytase-like"/>
    <property type="match status" value="1"/>
</dbReference>
<sequence>MASSCPPGMVTRFRLATLLPMTRLAPLSFIALAAALACGSVSAQTAFPATLAGHAVLPAQSFVAAPKDAPADLQVSGKFTTARRVEAIGTVEGLSGGRGTGVSVPFKGQPLQGHSGIKKMDDGSFWILTDNGAGAKANSPDFMLYLNHYKVDFKSGRFNRLETVFLHDPDKKVPFRIVHEGTKQRYLTGSDFDPESFQFAGGALWIGEEFGPFLIKADLKGKVLAVFDTLVDGKAVRSPDHPAVTTPGAPGGAVDFQVKRSKGFEGMASSKDGSKLYALLEGPVWNAEAKDYERVEGKEALRVLEFDVASEKWTGRHWKYVLEANGNAIGDFNVIDSKAGDGTSAMGLIIERDNGEGTSDKACPEGQKRTDCFHDIAKFKRVYKVELSDANVGGPVRKIGYIDLLNIADPDKLARKPLNDGVLKFPFFTIENVDVVDATHIVVGNDNNLPFSSSREPNKADDNELVLLEAGALLQAK</sequence>
<accession>A0A679IT25</accession>
<dbReference type="EMBL" id="LR743507">
    <property type="protein sequence ID" value="CAA2099893.1"/>
    <property type="molecule type" value="Genomic_DNA"/>
</dbReference>
<evidence type="ECO:0000259" key="2">
    <source>
        <dbReference type="Pfam" id="PF13449"/>
    </source>
</evidence>
<dbReference type="AlphaFoldDB" id="A0A679IT25"/>
<reference evidence="3" key="1">
    <citation type="submission" date="2019-12" db="EMBL/GenBank/DDBJ databases">
        <authorList>
            <person name="Cremers G."/>
        </authorList>
    </citation>
    <scope>NUCLEOTIDE SEQUENCE</scope>
    <source>
        <strain evidence="3">Vvax</strain>
    </source>
</reference>
<dbReference type="PANTHER" id="PTHR37957:SF1">
    <property type="entry name" value="PHYTASE-LIKE DOMAIN-CONTAINING PROTEIN"/>
    <property type="match status" value="1"/>
</dbReference>